<protein>
    <submittedName>
        <fullName evidence="1">Uncharacterized protein</fullName>
    </submittedName>
</protein>
<comment type="caution">
    <text evidence="1">The sequence shown here is derived from an EMBL/GenBank/DDBJ whole genome shotgun (WGS) entry which is preliminary data.</text>
</comment>
<accession>X1KRK4</accession>
<organism evidence="1">
    <name type="scientific">marine sediment metagenome</name>
    <dbReference type="NCBI Taxonomy" id="412755"/>
    <lineage>
        <taxon>unclassified sequences</taxon>
        <taxon>metagenomes</taxon>
        <taxon>ecological metagenomes</taxon>
    </lineage>
</organism>
<proteinExistence type="predicted"/>
<dbReference type="AlphaFoldDB" id="X1KRK4"/>
<reference evidence="1" key="1">
    <citation type="journal article" date="2014" name="Front. Microbiol.">
        <title>High frequency of phylogenetically diverse reductive dehalogenase-homologous genes in deep subseafloor sedimentary metagenomes.</title>
        <authorList>
            <person name="Kawai M."/>
            <person name="Futagami T."/>
            <person name="Toyoda A."/>
            <person name="Takaki Y."/>
            <person name="Nishi S."/>
            <person name="Hori S."/>
            <person name="Arai W."/>
            <person name="Tsubouchi T."/>
            <person name="Morono Y."/>
            <person name="Uchiyama I."/>
            <person name="Ito T."/>
            <person name="Fujiyama A."/>
            <person name="Inagaki F."/>
            <person name="Takami H."/>
        </authorList>
    </citation>
    <scope>NUCLEOTIDE SEQUENCE</scope>
    <source>
        <strain evidence="1">Expedition CK06-06</strain>
    </source>
</reference>
<evidence type="ECO:0000313" key="1">
    <source>
        <dbReference type="EMBL" id="GAI09318.1"/>
    </source>
</evidence>
<dbReference type="EMBL" id="BARV01011549">
    <property type="protein sequence ID" value="GAI09318.1"/>
    <property type="molecule type" value="Genomic_DNA"/>
</dbReference>
<sequence length="49" mass="5911">MYFIMDNRLPITDEVSGELITFDSVDDARKYFDKNTNFWEICKIVESWN</sequence>
<name>X1KRK4_9ZZZZ</name>
<gene>
    <name evidence="1" type="ORF">S06H3_21852</name>
</gene>